<evidence type="ECO:0000313" key="3">
    <source>
        <dbReference type="Proteomes" id="UP000006000"/>
    </source>
</evidence>
<dbReference type="EMBL" id="AAVL02000026">
    <property type="protein sequence ID" value="EDM52310.1"/>
    <property type="molecule type" value="Genomic_DNA"/>
</dbReference>
<dbReference type="HOGENOM" id="CLU_2972717_0_0_9"/>
<organism evidence="2 3">
    <name type="scientific">Eubacterium ventriosum ATCC 27560</name>
    <dbReference type="NCBI Taxonomy" id="411463"/>
    <lineage>
        <taxon>Bacteria</taxon>
        <taxon>Bacillati</taxon>
        <taxon>Bacillota</taxon>
        <taxon>Clostridia</taxon>
        <taxon>Eubacteriales</taxon>
        <taxon>Eubacteriaceae</taxon>
        <taxon>Eubacterium</taxon>
    </lineage>
</organism>
<protein>
    <submittedName>
        <fullName evidence="2">Uncharacterized protein</fullName>
    </submittedName>
</protein>
<accession>A5Z499</accession>
<feature type="compositionally biased region" description="Basic and acidic residues" evidence="1">
    <location>
        <begin position="43"/>
        <end position="58"/>
    </location>
</feature>
<comment type="caution">
    <text evidence="2">The sequence shown here is derived from an EMBL/GenBank/DDBJ whole genome shotgun (WGS) entry which is preliminary data.</text>
</comment>
<sequence>MEGAQTGMRAFRGYGPQEVTRKIEEWHWESQPQRVKAPYSKSEGSERNPKYYETRGTL</sequence>
<evidence type="ECO:0000256" key="1">
    <source>
        <dbReference type="SAM" id="MobiDB-lite"/>
    </source>
</evidence>
<reference evidence="2 3" key="1">
    <citation type="submission" date="2007-03" db="EMBL/GenBank/DDBJ databases">
        <authorList>
            <person name="Fulton L."/>
            <person name="Clifton S."/>
            <person name="Fulton B."/>
            <person name="Xu J."/>
            <person name="Minx P."/>
            <person name="Pepin K.H."/>
            <person name="Johnson M."/>
            <person name="Thiruvilangam P."/>
            <person name="Bhonagiri V."/>
            <person name="Nash W.E."/>
            <person name="Mardis E.R."/>
            <person name="Wilson R.K."/>
        </authorList>
    </citation>
    <scope>NUCLEOTIDE SEQUENCE [LARGE SCALE GENOMIC DNA]</scope>
    <source>
        <strain evidence="2 3">ATCC 27560</strain>
    </source>
</reference>
<dbReference type="Proteomes" id="UP000006000">
    <property type="component" value="Unassembled WGS sequence"/>
</dbReference>
<name>A5Z499_9FIRM</name>
<gene>
    <name evidence="2" type="ORF">EUBVEN_00520</name>
</gene>
<proteinExistence type="predicted"/>
<dbReference type="AlphaFoldDB" id="A5Z499"/>
<evidence type="ECO:0000313" key="2">
    <source>
        <dbReference type="EMBL" id="EDM52310.1"/>
    </source>
</evidence>
<reference evidence="2 3" key="2">
    <citation type="submission" date="2007-04" db="EMBL/GenBank/DDBJ databases">
        <title>Draft genome sequence of Eubacterium ventriosum (ATCC 27560).</title>
        <authorList>
            <person name="Sudarsanam P."/>
            <person name="Ley R."/>
            <person name="Guruge J."/>
            <person name="Turnbaugh P.J."/>
            <person name="Mahowald M."/>
            <person name="Liep D."/>
            <person name="Gordon J."/>
        </authorList>
    </citation>
    <scope>NUCLEOTIDE SEQUENCE [LARGE SCALE GENOMIC DNA]</scope>
    <source>
        <strain evidence="2 3">ATCC 27560</strain>
    </source>
</reference>
<feature type="region of interest" description="Disordered" evidence="1">
    <location>
        <begin position="25"/>
        <end position="58"/>
    </location>
</feature>